<protein>
    <submittedName>
        <fullName evidence="2">Uncharacterized protein</fullName>
    </submittedName>
</protein>
<gene>
    <name evidence="2" type="ORF">CCHR01_09414</name>
</gene>
<dbReference type="Proteomes" id="UP001243330">
    <property type="component" value="Unassembled WGS sequence"/>
</dbReference>
<accession>A0AAD9EGT0</accession>
<dbReference type="EMBL" id="JAQOWY010000185">
    <property type="protein sequence ID" value="KAK1847980.1"/>
    <property type="molecule type" value="Genomic_DNA"/>
</dbReference>
<name>A0AAD9EGT0_9PEZI</name>
<sequence length="100" mass="10953">MSSAPEAAGLCLLMQRMPALTNDHFSLAFGRCCSHPGAARSRSNGNPPPPGQTGRQRSDQSPEPWHLRNRFARCGCCPSCRHSPPPPALRGQERPLRLRP</sequence>
<organism evidence="2 3">
    <name type="scientific">Colletotrichum chrysophilum</name>
    <dbReference type="NCBI Taxonomy" id="1836956"/>
    <lineage>
        <taxon>Eukaryota</taxon>
        <taxon>Fungi</taxon>
        <taxon>Dikarya</taxon>
        <taxon>Ascomycota</taxon>
        <taxon>Pezizomycotina</taxon>
        <taxon>Sordariomycetes</taxon>
        <taxon>Hypocreomycetidae</taxon>
        <taxon>Glomerellales</taxon>
        <taxon>Glomerellaceae</taxon>
        <taxon>Colletotrichum</taxon>
        <taxon>Colletotrichum gloeosporioides species complex</taxon>
    </lineage>
</organism>
<dbReference type="AlphaFoldDB" id="A0AAD9EGT0"/>
<comment type="caution">
    <text evidence="2">The sequence shown here is derived from an EMBL/GenBank/DDBJ whole genome shotgun (WGS) entry which is preliminary data.</text>
</comment>
<keyword evidence="3" id="KW-1185">Reference proteome</keyword>
<reference evidence="2" key="1">
    <citation type="submission" date="2023-01" db="EMBL/GenBank/DDBJ databases">
        <title>Colletotrichum chrysophilum M932 genome sequence.</title>
        <authorList>
            <person name="Baroncelli R."/>
        </authorList>
    </citation>
    <scope>NUCLEOTIDE SEQUENCE</scope>
    <source>
        <strain evidence="2">M932</strain>
    </source>
</reference>
<feature type="compositionally biased region" description="Basic and acidic residues" evidence="1">
    <location>
        <begin position="91"/>
        <end position="100"/>
    </location>
</feature>
<evidence type="ECO:0000256" key="1">
    <source>
        <dbReference type="SAM" id="MobiDB-lite"/>
    </source>
</evidence>
<feature type="region of interest" description="Disordered" evidence="1">
    <location>
        <begin position="37"/>
        <end position="64"/>
    </location>
</feature>
<evidence type="ECO:0000313" key="3">
    <source>
        <dbReference type="Proteomes" id="UP001243330"/>
    </source>
</evidence>
<feature type="region of interest" description="Disordered" evidence="1">
    <location>
        <begin position="81"/>
        <end position="100"/>
    </location>
</feature>
<proteinExistence type="predicted"/>
<evidence type="ECO:0000313" key="2">
    <source>
        <dbReference type="EMBL" id="KAK1847980.1"/>
    </source>
</evidence>